<dbReference type="CDD" id="cd24032">
    <property type="entry name" value="ASKHA_NBD_TsaB"/>
    <property type="match status" value="1"/>
</dbReference>
<dbReference type="AlphaFoldDB" id="A0AAV4LF00"/>
<accession>A0AAV4LF00</accession>
<proteinExistence type="predicted"/>
<sequence length="254" mass="27493">MPYLAMDTATGTLTVAVGEPGVLLGEATTNLKRNHSNRLMPLIDVLLDDIGIQPENLKGIIVGHGPGSYTGVRIGVATAKMMAWALNIPLLGVSSLDGLARNFLASDGIVCPMFDARRKQAYTALYERTECSFRKTLADSLLPLDRLFSAIHSRQDERRNAQKPVSVLFCGDGAQAYRQEIKEAFGDDAYFVECAALDLVRAGHLLDIGIPRLLAGEKADITGFAPEYLQLAEAEAKWLSKQTQSPEASADGRS</sequence>
<dbReference type="Pfam" id="PF00814">
    <property type="entry name" value="TsaD"/>
    <property type="match status" value="1"/>
</dbReference>
<dbReference type="Gene3D" id="3.30.420.40">
    <property type="match status" value="2"/>
</dbReference>
<evidence type="ECO:0000313" key="2">
    <source>
        <dbReference type="EMBL" id="GIM46301.1"/>
    </source>
</evidence>
<dbReference type="NCBIfam" id="TIGR03725">
    <property type="entry name" value="T6A_YeaZ"/>
    <property type="match status" value="1"/>
</dbReference>
<dbReference type="PANTHER" id="PTHR11735:SF11">
    <property type="entry name" value="TRNA THREONYLCARBAMOYLADENOSINE BIOSYNTHESIS PROTEIN TSAB"/>
    <property type="match status" value="1"/>
</dbReference>
<feature type="domain" description="Gcp-like" evidence="1">
    <location>
        <begin position="32"/>
        <end position="238"/>
    </location>
</feature>
<dbReference type="SUPFAM" id="SSF53067">
    <property type="entry name" value="Actin-like ATPase domain"/>
    <property type="match status" value="2"/>
</dbReference>
<dbReference type="EMBL" id="BOQE01000001">
    <property type="protein sequence ID" value="GIM46301.1"/>
    <property type="molecule type" value="Genomic_DNA"/>
</dbReference>
<reference evidence="2" key="1">
    <citation type="journal article" date="2023" name="Int. J. Syst. Evol. Microbiol.">
        <title>Collibacillus ludicampi gen. nov., sp. nov., a new soil bacterium of the family Alicyclobacillaceae.</title>
        <authorList>
            <person name="Jojima T."/>
            <person name="Ioku Y."/>
            <person name="Fukuta Y."/>
            <person name="Shirasaka N."/>
            <person name="Matsumura Y."/>
            <person name="Mori M."/>
        </authorList>
    </citation>
    <scope>NUCLEOTIDE SEQUENCE</scope>
    <source>
        <strain evidence="2">TP075</strain>
    </source>
</reference>
<name>A0AAV4LF00_9BACL</name>
<dbReference type="GO" id="GO:0005829">
    <property type="term" value="C:cytosol"/>
    <property type="evidence" value="ECO:0007669"/>
    <property type="project" value="TreeGrafter"/>
</dbReference>
<dbReference type="GO" id="GO:0002949">
    <property type="term" value="P:tRNA threonylcarbamoyladenosine modification"/>
    <property type="evidence" value="ECO:0007669"/>
    <property type="project" value="InterPro"/>
</dbReference>
<dbReference type="InterPro" id="IPR022496">
    <property type="entry name" value="T6A_TsaB"/>
</dbReference>
<dbReference type="Proteomes" id="UP001057291">
    <property type="component" value="Unassembled WGS sequence"/>
</dbReference>
<dbReference type="InterPro" id="IPR000905">
    <property type="entry name" value="Gcp-like_dom"/>
</dbReference>
<keyword evidence="3" id="KW-1185">Reference proteome</keyword>
<dbReference type="InterPro" id="IPR043129">
    <property type="entry name" value="ATPase_NBD"/>
</dbReference>
<comment type="caution">
    <text evidence="2">The sequence shown here is derived from an EMBL/GenBank/DDBJ whole genome shotgun (WGS) entry which is preliminary data.</text>
</comment>
<evidence type="ECO:0000259" key="1">
    <source>
        <dbReference type="Pfam" id="PF00814"/>
    </source>
</evidence>
<organism evidence="2 3">
    <name type="scientific">Collibacillus ludicampi</name>
    <dbReference type="NCBI Taxonomy" id="2771369"/>
    <lineage>
        <taxon>Bacteria</taxon>
        <taxon>Bacillati</taxon>
        <taxon>Bacillota</taxon>
        <taxon>Bacilli</taxon>
        <taxon>Bacillales</taxon>
        <taxon>Alicyclobacillaceae</taxon>
        <taxon>Collibacillus</taxon>
    </lineage>
</organism>
<evidence type="ECO:0000313" key="3">
    <source>
        <dbReference type="Proteomes" id="UP001057291"/>
    </source>
</evidence>
<protein>
    <submittedName>
        <fullName evidence="2">tRNA (Adenosine(37)-N6)-threonylcarbamoyltransferase complex dimerization subunit type 1 TsaB</fullName>
    </submittedName>
</protein>
<dbReference type="RefSeq" id="WP_282199421.1">
    <property type="nucleotide sequence ID" value="NZ_BOQE01000001.1"/>
</dbReference>
<dbReference type="PANTHER" id="PTHR11735">
    <property type="entry name" value="TRNA N6-ADENOSINE THREONYLCARBAMOYLTRANSFERASE"/>
    <property type="match status" value="1"/>
</dbReference>
<gene>
    <name evidence="2" type="ORF">DNHGIG_18500</name>
</gene>